<keyword evidence="3" id="KW-1185">Reference proteome</keyword>
<feature type="compositionally biased region" description="Basic and acidic residues" evidence="1">
    <location>
        <begin position="66"/>
        <end position="75"/>
    </location>
</feature>
<sequence>MKNAQNPNLDQELSIFCSFDKSVTVTCKKMANMKLKFEDFVEEKLSKNQQKMVRGGDDPVPPPVDPGKKDTNGNG</sequence>
<evidence type="ECO:0000256" key="1">
    <source>
        <dbReference type="SAM" id="MobiDB-lite"/>
    </source>
</evidence>
<reference evidence="3" key="1">
    <citation type="submission" date="2016-11" db="EMBL/GenBank/DDBJ databases">
        <authorList>
            <person name="Varghese N."/>
            <person name="Submissions S."/>
        </authorList>
    </citation>
    <scope>NUCLEOTIDE SEQUENCE [LARGE SCALE GENOMIC DNA]</scope>
    <source>
        <strain evidence="3">DSM 17963</strain>
    </source>
</reference>
<dbReference type="RefSeq" id="WP_244160755.1">
    <property type="nucleotide sequence ID" value="NZ_FQWC01000001.1"/>
</dbReference>
<evidence type="ECO:0000313" key="3">
    <source>
        <dbReference type="Proteomes" id="UP000184071"/>
    </source>
</evidence>
<protein>
    <submittedName>
        <fullName evidence="2">Uncharacterized protein</fullName>
    </submittedName>
</protein>
<organism evidence="2 3">
    <name type="scientific">Flavobacterium defluvii</name>
    <dbReference type="NCBI Taxonomy" id="370979"/>
    <lineage>
        <taxon>Bacteria</taxon>
        <taxon>Pseudomonadati</taxon>
        <taxon>Bacteroidota</taxon>
        <taxon>Flavobacteriia</taxon>
        <taxon>Flavobacteriales</taxon>
        <taxon>Flavobacteriaceae</taxon>
        <taxon>Flavobacterium</taxon>
    </lineage>
</organism>
<gene>
    <name evidence="2" type="ORF">SAMN05443663_101638</name>
</gene>
<dbReference type="AlphaFoldDB" id="A0A1M5FX72"/>
<dbReference type="Proteomes" id="UP000184071">
    <property type="component" value="Unassembled WGS sequence"/>
</dbReference>
<feature type="region of interest" description="Disordered" evidence="1">
    <location>
        <begin position="45"/>
        <end position="75"/>
    </location>
</feature>
<dbReference type="EMBL" id="FQWC01000001">
    <property type="protein sequence ID" value="SHF96049.1"/>
    <property type="molecule type" value="Genomic_DNA"/>
</dbReference>
<proteinExistence type="predicted"/>
<accession>A0A1M5FX72</accession>
<name>A0A1M5FX72_9FLAO</name>
<evidence type="ECO:0000313" key="2">
    <source>
        <dbReference type="EMBL" id="SHF96049.1"/>
    </source>
</evidence>